<dbReference type="GO" id="GO:0005506">
    <property type="term" value="F:iron ion binding"/>
    <property type="evidence" value="ECO:0007669"/>
    <property type="project" value="InterPro"/>
</dbReference>
<dbReference type="Proteomes" id="UP000530424">
    <property type="component" value="Unassembled WGS sequence"/>
</dbReference>
<keyword evidence="4 9" id="KW-0560">Oxidoreductase</keyword>
<feature type="transmembrane region" description="Helical" evidence="7">
    <location>
        <begin position="147"/>
        <end position="170"/>
    </location>
</feature>
<dbReference type="GO" id="GO:0050479">
    <property type="term" value="F:glyceryl-ether monooxygenase activity"/>
    <property type="evidence" value="ECO:0007669"/>
    <property type="project" value="TreeGrafter"/>
</dbReference>
<evidence type="ECO:0000259" key="8">
    <source>
        <dbReference type="Pfam" id="PF04116"/>
    </source>
</evidence>
<sequence>MSLLRHHLFLAATSCFLGVLVLFSVLCFHFPDLLTSRELRAVYTEEFARTLLLVGLAAAFVTGTVAVLRDQHKRLAFTGVGAATAAVLLGGTEVPFDGPIRDTPFSLGLDWFVLALFFSALVFIPLEHHFARRPVVVFRPGWRTDAAYFFMSHVLVQLILIIVTATTSLVVASAKVPGVQEWVGGLPFVAQFLLAVFVADAAQAGLHRGYHRIMVLWRFHAVHHSSPELDWLAGSRVHFMETVLTRSVVLLPLLLLGFSPNAVNAYAVLVGIQAVVAHANIGIRFGWLEYLVVLPRYHHWHHARHRDYWDRNYAIHLPLVDMLMGSFKLPRDGSWPEEYGVFKRETVPEGILAQHVAPFLGDRTYDEYVH</sequence>
<organism evidence="9 10">
    <name type="scientific">Nocardioides thalensis</name>
    <dbReference type="NCBI Taxonomy" id="1914755"/>
    <lineage>
        <taxon>Bacteria</taxon>
        <taxon>Bacillati</taxon>
        <taxon>Actinomycetota</taxon>
        <taxon>Actinomycetes</taxon>
        <taxon>Propionibacteriales</taxon>
        <taxon>Nocardioidaceae</taxon>
        <taxon>Nocardioides</taxon>
    </lineage>
</organism>
<accession>A0A853C989</accession>
<evidence type="ECO:0000256" key="2">
    <source>
        <dbReference type="ARBA" id="ARBA00022692"/>
    </source>
</evidence>
<name>A0A853C989_9ACTN</name>
<dbReference type="PANTHER" id="PTHR21624:SF1">
    <property type="entry name" value="ALKYLGLYCEROL MONOOXYGENASE"/>
    <property type="match status" value="1"/>
</dbReference>
<comment type="subcellular location">
    <subcellularLocation>
        <location evidence="1">Endomembrane system</location>
        <topology evidence="1">Multi-pass membrane protein</topology>
    </subcellularLocation>
</comment>
<dbReference type="GO" id="GO:0012505">
    <property type="term" value="C:endomembrane system"/>
    <property type="evidence" value="ECO:0007669"/>
    <property type="project" value="UniProtKB-SubCell"/>
</dbReference>
<evidence type="ECO:0000313" key="9">
    <source>
        <dbReference type="EMBL" id="NYJ03008.1"/>
    </source>
</evidence>
<feature type="transmembrane region" description="Helical" evidence="7">
    <location>
        <begin position="182"/>
        <end position="202"/>
    </location>
</feature>
<evidence type="ECO:0000256" key="1">
    <source>
        <dbReference type="ARBA" id="ARBA00004127"/>
    </source>
</evidence>
<dbReference type="PANTHER" id="PTHR21624">
    <property type="entry name" value="STEROL DESATURASE-RELATED PROTEIN"/>
    <property type="match status" value="1"/>
</dbReference>
<feature type="transmembrane region" description="Helical" evidence="7">
    <location>
        <begin position="243"/>
        <end position="259"/>
    </location>
</feature>
<feature type="domain" description="Fatty acid hydroxylase" evidence="8">
    <location>
        <begin position="192"/>
        <end position="326"/>
    </location>
</feature>
<proteinExistence type="predicted"/>
<dbReference type="GO" id="GO:0050046">
    <property type="term" value="F:delta7-sterol 5(6)-desaturase activity"/>
    <property type="evidence" value="ECO:0007669"/>
    <property type="project" value="UniProtKB-EC"/>
</dbReference>
<dbReference type="InterPro" id="IPR051689">
    <property type="entry name" value="Sterol_desaturase/TMEM195"/>
</dbReference>
<feature type="transmembrane region" description="Helical" evidence="7">
    <location>
        <begin position="51"/>
        <end position="68"/>
    </location>
</feature>
<dbReference type="GO" id="GO:0016020">
    <property type="term" value="C:membrane"/>
    <property type="evidence" value="ECO:0007669"/>
    <property type="project" value="GOC"/>
</dbReference>
<keyword evidence="2 7" id="KW-0812">Transmembrane</keyword>
<evidence type="ECO:0000256" key="7">
    <source>
        <dbReference type="SAM" id="Phobius"/>
    </source>
</evidence>
<dbReference type="GO" id="GO:0008610">
    <property type="term" value="P:lipid biosynthetic process"/>
    <property type="evidence" value="ECO:0007669"/>
    <property type="project" value="InterPro"/>
</dbReference>
<evidence type="ECO:0000256" key="4">
    <source>
        <dbReference type="ARBA" id="ARBA00023002"/>
    </source>
</evidence>
<keyword evidence="3 7" id="KW-1133">Transmembrane helix</keyword>
<dbReference type="InterPro" id="IPR006694">
    <property type="entry name" value="Fatty_acid_hydroxylase"/>
</dbReference>
<keyword evidence="6 7" id="KW-0472">Membrane</keyword>
<feature type="transmembrane region" description="Helical" evidence="7">
    <location>
        <begin position="108"/>
        <end position="126"/>
    </location>
</feature>
<comment type="caution">
    <text evidence="9">The sequence shown here is derived from an EMBL/GenBank/DDBJ whole genome shotgun (WGS) entry which is preliminary data.</text>
</comment>
<dbReference type="Pfam" id="PF04116">
    <property type="entry name" value="FA_hydroxylase"/>
    <property type="match status" value="1"/>
</dbReference>
<evidence type="ECO:0000256" key="3">
    <source>
        <dbReference type="ARBA" id="ARBA00022989"/>
    </source>
</evidence>
<feature type="transmembrane region" description="Helical" evidence="7">
    <location>
        <begin position="75"/>
        <end position="96"/>
    </location>
</feature>
<dbReference type="AlphaFoldDB" id="A0A853C989"/>
<evidence type="ECO:0000313" key="10">
    <source>
        <dbReference type="Proteomes" id="UP000530424"/>
    </source>
</evidence>
<evidence type="ECO:0000256" key="6">
    <source>
        <dbReference type="ARBA" id="ARBA00023136"/>
    </source>
</evidence>
<dbReference type="RefSeq" id="WP_179669305.1">
    <property type="nucleotide sequence ID" value="NZ_JACCFP010000001.1"/>
</dbReference>
<dbReference type="EC" id="1.14.19.20" evidence="9"/>
<dbReference type="GO" id="GO:0006643">
    <property type="term" value="P:membrane lipid metabolic process"/>
    <property type="evidence" value="ECO:0007669"/>
    <property type="project" value="TreeGrafter"/>
</dbReference>
<keyword evidence="10" id="KW-1185">Reference proteome</keyword>
<dbReference type="EMBL" id="JACCFP010000001">
    <property type="protein sequence ID" value="NYJ03008.1"/>
    <property type="molecule type" value="Genomic_DNA"/>
</dbReference>
<gene>
    <name evidence="9" type="ORF">HNR19_003706</name>
</gene>
<keyword evidence="5" id="KW-0443">Lipid metabolism</keyword>
<protein>
    <submittedName>
        <fullName evidence="9">Lathosterol oxidase</fullName>
        <ecNumber evidence="9">1.14.19.20</ecNumber>
    </submittedName>
</protein>
<reference evidence="9 10" key="1">
    <citation type="submission" date="2020-07" db="EMBL/GenBank/DDBJ databases">
        <title>Sequencing the genomes of 1000 actinobacteria strains.</title>
        <authorList>
            <person name="Klenk H.-P."/>
        </authorList>
    </citation>
    <scope>NUCLEOTIDE SEQUENCE [LARGE SCALE GENOMIC DNA]</scope>
    <source>
        <strain evidence="9 10">DSM 103833</strain>
    </source>
</reference>
<evidence type="ECO:0000256" key="5">
    <source>
        <dbReference type="ARBA" id="ARBA00023098"/>
    </source>
</evidence>